<protein>
    <submittedName>
        <fullName evidence="1">Uncharacterized protein</fullName>
    </submittedName>
</protein>
<evidence type="ECO:0000313" key="1">
    <source>
        <dbReference type="EMBL" id="QAA32998.1"/>
    </source>
</evidence>
<organism evidence="1 2">
    <name type="scientific">Clostridium manihotivorum</name>
    <dbReference type="NCBI Taxonomy" id="2320868"/>
    <lineage>
        <taxon>Bacteria</taxon>
        <taxon>Bacillati</taxon>
        <taxon>Bacillota</taxon>
        <taxon>Clostridia</taxon>
        <taxon>Eubacteriales</taxon>
        <taxon>Clostridiaceae</taxon>
        <taxon>Clostridium</taxon>
    </lineage>
</organism>
<proteinExistence type="predicted"/>
<evidence type="ECO:0000313" key="2">
    <source>
        <dbReference type="Proteomes" id="UP000286268"/>
    </source>
</evidence>
<sequence length="131" mass="15094">MSVTNEQIDNFKLFSDWLNKTLEQKLPKGIIAFNFNLYEGAEETYDIQLIGSDEFDEADSDWTCTDYFTTGEDICYIRRTEDIKPWEKGLDYITSMVNRYLDEGKNGNILKDVSAIGIGFVDGDIEIIYSK</sequence>
<dbReference type="RefSeq" id="WP_128213730.1">
    <property type="nucleotide sequence ID" value="NZ_CP025746.1"/>
</dbReference>
<dbReference type="OrthoDB" id="8913322at2"/>
<dbReference type="KEGG" id="cmah:C1I91_15870"/>
<gene>
    <name evidence="1" type="ORF">C1I91_15870</name>
</gene>
<name>A0A410DVI4_9CLOT</name>
<keyword evidence="2" id="KW-1185">Reference proteome</keyword>
<accession>A0A410DVI4</accession>
<dbReference type="AlphaFoldDB" id="A0A410DVI4"/>
<dbReference type="EMBL" id="CP025746">
    <property type="protein sequence ID" value="QAA32998.1"/>
    <property type="molecule type" value="Genomic_DNA"/>
</dbReference>
<reference evidence="1 2" key="1">
    <citation type="submission" date="2018-01" db="EMBL/GenBank/DDBJ databases">
        <title>Genome Sequencing and Assembly of Anaerobacter polyendosporus strain CT4.</title>
        <authorList>
            <person name="Tachaapaikoon C."/>
            <person name="Sutheeworapong S."/>
            <person name="Jenjaroenpun P."/>
            <person name="Wongsurawat T."/>
            <person name="Nookeaw I."/>
            <person name="Cheawchanlertfa P."/>
            <person name="Kosugi A."/>
            <person name="Cheevadhanarak S."/>
            <person name="Ratanakhanokchai K."/>
        </authorList>
    </citation>
    <scope>NUCLEOTIDE SEQUENCE [LARGE SCALE GENOMIC DNA]</scope>
    <source>
        <strain evidence="1 2">CT4</strain>
    </source>
</reference>
<dbReference type="Proteomes" id="UP000286268">
    <property type="component" value="Chromosome"/>
</dbReference>